<organism evidence="2 3">
    <name type="scientific">Candidatus Viridilinea halotolerans</name>
    <dbReference type="NCBI Taxonomy" id="2491704"/>
    <lineage>
        <taxon>Bacteria</taxon>
        <taxon>Bacillati</taxon>
        <taxon>Chloroflexota</taxon>
        <taxon>Chloroflexia</taxon>
        <taxon>Chloroflexales</taxon>
        <taxon>Chloroflexineae</taxon>
        <taxon>Oscillochloridaceae</taxon>
        <taxon>Candidatus Viridilinea</taxon>
    </lineage>
</organism>
<dbReference type="Proteomes" id="UP000280307">
    <property type="component" value="Unassembled WGS sequence"/>
</dbReference>
<comment type="caution">
    <text evidence="2">The sequence shown here is derived from an EMBL/GenBank/DDBJ whole genome shotgun (WGS) entry which is preliminary data.</text>
</comment>
<evidence type="ECO:0000313" key="2">
    <source>
        <dbReference type="EMBL" id="RRR69391.1"/>
    </source>
</evidence>
<dbReference type="Gene3D" id="3.40.50.1820">
    <property type="entry name" value="alpha/beta hydrolase"/>
    <property type="match status" value="1"/>
</dbReference>
<keyword evidence="2" id="KW-0378">Hydrolase</keyword>
<dbReference type="PRINTS" id="PR00111">
    <property type="entry name" value="ABHYDROLASE"/>
</dbReference>
<evidence type="ECO:0000259" key="1">
    <source>
        <dbReference type="Pfam" id="PF00561"/>
    </source>
</evidence>
<dbReference type="PANTHER" id="PTHR43689">
    <property type="entry name" value="HYDROLASE"/>
    <property type="match status" value="1"/>
</dbReference>
<evidence type="ECO:0000313" key="3">
    <source>
        <dbReference type="Proteomes" id="UP000280307"/>
    </source>
</evidence>
<proteinExistence type="predicted"/>
<sequence>MQSHYITIEGLHIHYELYGSSGRPVVLLHGFAGAAHAWAEVAADLASDHAVYALDLVGFGQSDKSTQADLSLAGHGRRVVALLEALDLRDVTLAGHSMGGVVAAYASLADHEQRSTRLALVDANFYRRNGPPIPMLPFLSRLLARRFYNPKARAASLRRCFADPRMLTAERLERYLAPTRLPGAHAALAAFLATRGPATYAALPAQIQRPTLILWGAADALWPLSDAQRLSREIANARLSVIPDAGHMLPEERPADVAAALRGL</sequence>
<dbReference type="AlphaFoldDB" id="A0A426TVD3"/>
<protein>
    <submittedName>
        <fullName evidence="2">Alpha/beta fold hydrolase</fullName>
    </submittedName>
</protein>
<dbReference type="SUPFAM" id="SSF53474">
    <property type="entry name" value="alpha/beta-Hydrolases"/>
    <property type="match status" value="1"/>
</dbReference>
<dbReference type="Pfam" id="PF00561">
    <property type="entry name" value="Abhydrolase_1"/>
    <property type="match status" value="1"/>
</dbReference>
<reference evidence="2 3" key="1">
    <citation type="submission" date="2018-12" db="EMBL/GenBank/DDBJ databases">
        <title>Genome Sequence of Candidatus Viridilinea halotolerans isolated from saline sulfide-rich spring.</title>
        <authorList>
            <person name="Grouzdev D.S."/>
            <person name="Burganskaya E.I."/>
            <person name="Krutkina M.S."/>
            <person name="Sukhacheva M.V."/>
            <person name="Gorlenko V.M."/>
        </authorList>
    </citation>
    <scope>NUCLEOTIDE SEQUENCE [LARGE SCALE GENOMIC DNA]</scope>
    <source>
        <strain evidence="2">Chok-6</strain>
    </source>
</reference>
<dbReference type="PANTHER" id="PTHR43689:SF8">
    <property type="entry name" value="ALPHA_BETA-HYDROLASES SUPERFAMILY PROTEIN"/>
    <property type="match status" value="1"/>
</dbReference>
<gene>
    <name evidence="2" type="ORF">EI684_15750</name>
</gene>
<accession>A0A426TVD3</accession>
<dbReference type="EMBL" id="RSAS01000641">
    <property type="protein sequence ID" value="RRR69391.1"/>
    <property type="molecule type" value="Genomic_DNA"/>
</dbReference>
<dbReference type="InterPro" id="IPR029058">
    <property type="entry name" value="AB_hydrolase_fold"/>
</dbReference>
<dbReference type="InterPro" id="IPR000073">
    <property type="entry name" value="AB_hydrolase_1"/>
</dbReference>
<name>A0A426TVD3_9CHLR</name>
<feature type="domain" description="AB hydrolase-1" evidence="1">
    <location>
        <begin position="24"/>
        <end position="254"/>
    </location>
</feature>
<dbReference type="GO" id="GO:0016787">
    <property type="term" value="F:hydrolase activity"/>
    <property type="evidence" value="ECO:0007669"/>
    <property type="project" value="UniProtKB-KW"/>
</dbReference>